<evidence type="ECO:0000259" key="7">
    <source>
        <dbReference type="PROSITE" id="PS51900"/>
    </source>
</evidence>
<evidence type="ECO:0000313" key="8">
    <source>
        <dbReference type="EMBL" id="ABN99425.1"/>
    </source>
</evidence>
<feature type="domain" description="Core-binding (CB)" evidence="7">
    <location>
        <begin position="90"/>
        <end position="185"/>
    </location>
</feature>
<feature type="compositionally biased region" description="Basic and acidic residues" evidence="5">
    <location>
        <begin position="373"/>
        <end position="391"/>
    </location>
</feature>
<dbReference type="GO" id="GO:0006310">
    <property type="term" value="P:DNA recombination"/>
    <property type="evidence" value="ECO:0007669"/>
    <property type="project" value="UniProtKB-KW"/>
</dbReference>
<dbReference type="KEGG" id="mjl:Mjls_3648"/>
<organism evidence="8">
    <name type="scientific">Mycobacterium sp. (strain JLS)</name>
    <dbReference type="NCBI Taxonomy" id="164757"/>
    <lineage>
        <taxon>Bacteria</taxon>
        <taxon>Bacillati</taxon>
        <taxon>Actinomycetota</taxon>
        <taxon>Actinomycetes</taxon>
        <taxon>Mycobacteriales</taxon>
        <taxon>Mycobacteriaceae</taxon>
        <taxon>Mycobacterium</taxon>
    </lineage>
</organism>
<keyword evidence="2 4" id="KW-0238">DNA-binding</keyword>
<dbReference type="InterPro" id="IPR002104">
    <property type="entry name" value="Integrase_catalytic"/>
</dbReference>
<dbReference type="SUPFAM" id="SSF56349">
    <property type="entry name" value="DNA breaking-rejoining enzymes"/>
    <property type="match status" value="2"/>
</dbReference>
<dbReference type="InterPro" id="IPR011010">
    <property type="entry name" value="DNA_brk_join_enz"/>
</dbReference>
<dbReference type="PROSITE" id="PS51898">
    <property type="entry name" value="TYR_RECOMBINASE"/>
    <property type="match status" value="1"/>
</dbReference>
<dbReference type="PROSITE" id="PS51900">
    <property type="entry name" value="CB"/>
    <property type="match status" value="1"/>
</dbReference>
<evidence type="ECO:0000256" key="4">
    <source>
        <dbReference type="PROSITE-ProRule" id="PRU01248"/>
    </source>
</evidence>
<evidence type="ECO:0000256" key="1">
    <source>
        <dbReference type="ARBA" id="ARBA00008857"/>
    </source>
</evidence>
<dbReference type="PANTHER" id="PTHR30349">
    <property type="entry name" value="PHAGE INTEGRASE-RELATED"/>
    <property type="match status" value="1"/>
</dbReference>
<dbReference type="EMBL" id="CP000580">
    <property type="protein sequence ID" value="ABN99425.1"/>
    <property type="molecule type" value="Genomic_DNA"/>
</dbReference>
<evidence type="ECO:0000256" key="2">
    <source>
        <dbReference type="ARBA" id="ARBA00023125"/>
    </source>
</evidence>
<keyword evidence="3" id="KW-0233">DNA recombination</keyword>
<sequence>MAWITAVETDRRDERGRPLKRYRVEWYETARDDDGQPIPRYPNRADSPPKRVRRRETFDTRQAAQDRADEIAPKIARGHSPAAQRDAGNRPLSHYADAWLDGLAGQVKPRVLADYRANYRRYVAPVFADRAVASITAADVRRWRADLMAPRPRPAHARPKGTADADAETVTLSRSTVKHAFETLRRILDVAVVDGALTANPCASVPKMRATDPDAEPFTARPLTAAEIAAVADHIGRVQGHPIYGLVVLFAAFTGLRAGELAGLNVGDLMLPRIPGSAGSLSVTRTRRAVAGGFETGTPKSAKSRRVVPIDGWLADDLRAYLADDHPHGDPTSAAFDPSAPLFPGRYGRSEPLPAHLSRDEIEAVRPTILDADARLSRSGEPDRRYSRPDPHASATRCAPSHGYKWSAPVNPAGIAKHYFAPALAALGLGHVRWHDLRHAFAVMSLSAGEHYMSVSKMLGHASFVTTLTVYADYITEGDGGKNAPLRRPTAGGSTVVPMRRPG</sequence>
<gene>
    <name evidence="8" type="ordered locus">Mjls_3648</name>
</gene>
<proteinExistence type="inferred from homology"/>
<feature type="domain" description="Tyr recombinase" evidence="6">
    <location>
        <begin position="218"/>
        <end position="485"/>
    </location>
</feature>
<dbReference type="GO" id="GO:0015074">
    <property type="term" value="P:DNA integration"/>
    <property type="evidence" value="ECO:0007669"/>
    <property type="project" value="UniProtKB-KW"/>
</dbReference>
<dbReference type="AlphaFoldDB" id="A0A5Q5CIV2"/>
<dbReference type="Gene3D" id="1.10.443.10">
    <property type="entry name" value="Intergrase catalytic core"/>
    <property type="match status" value="1"/>
</dbReference>
<feature type="region of interest" description="Disordered" evidence="5">
    <location>
        <begin position="481"/>
        <end position="503"/>
    </location>
</feature>
<dbReference type="Gene3D" id="1.10.150.130">
    <property type="match status" value="1"/>
</dbReference>
<dbReference type="InterPro" id="IPR010998">
    <property type="entry name" value="Integrase_recombinase_N"/>
</dbReference>
<dbReference type="InterPro" id="IPR044068">
    <property type="entry name" value="CB"/>
</dbReference>
<dbReference type="InterPro" id="IPR050090">
    <property type="entry name" value="Tyrosine_recombinase_XerCD"/>
</dbReference>
<protein>
    <submittedName>
        <fullName evidence="8">Phage integrase family protein</fullName>
    </submittedName>
</protein>
<reference evidence="8" key="1">
    <citation type="submission" date="2007-02" db="EMBL/GenBank/DDBJ databases">
        <title>Complete sequence of Mycobacterium sp. JLS.</title>
        <authorList>
            <consortium name="US DOE Joint Genome Institute"/>
            <person name="Copeland A."/>
            <person name="Lucas S."/>
            <person name="Lapidus A."/>
            <person name="Barry K."/>
            <person name="Detter J.C."/>
            <person name="Glavina del Rio T."/>
            <person name="Hammon N."/>
            <person name="Israni S."/>
            <person name="Dalin E."/>
            <person name="Tice H."/>
            <person name="Pitluck S."/>
            <person name="Chain P."/>
            <person name="Malfatti S."/>
            <person name="Shin M."/>
            <person name="Vergez L."/>
            <person name="Schmutz J."/>
            <person name="Larimer F."/>
            <person name="Land M."/>
            <person name="Hauser L."/>
            <person name="Kyrpides N."/>
            <person name="Mikhailova N."/>
            <person name="Miller C.D."/>
            <person name="Anderson A.J."/>
            <person name="Sims R.C."/>
            <person name="Richardson P."/>
        </authorList>
    </citation>
    <scope>NUCLEOTIDE SEQUENCE [LARGE SCALE GENOMIC DNA]</scope>
    <source>
        <strain evidence="8">JLS</strain>
    </source>
</reference>
<dbReference type="PANTHER" id="PTHR30349:SF64">
    <property type="entry name" value="PROPHAGE INTEGRASE INTD-RELATED"/>
    <property type="match status" value="1"/>
</dbReference>
<comment type="similarity">
    <text evidence="1">Belongs to the 'phage' integrase family.</text>
</comment>
<evidence type="ECO:0000256" key="5">
    <source>
        <dbReference type="SAM" id="MobiDB-lite"/>
    </source>
</evidence>
<dbReference type="GO" id="GO:0003677">
    <property type="term" value="F:DNA binding"/>
    <property type="evidence" value="ECO:0007669"/>
    <property type="project" value="UniProtKB-UniRule"/>
</dbReference>
<name>A0A5Q5CIV2_MYCSJ</name>
<feature type="region of interest" description="Disordered" evidence="5">
    <location>
        <begin position="373"/>
        <end position="401"/>
    </location>
</feature>
<feature type="region of interest" description="Disordered" evidence="5">
    <location>
        <begin position="32"/>
        <end position="89"/>
    </location>
</feature>
<evidence type="ECO:0000256" key="3">
    <source>
        <dbReference type="ARBA" id="ARBA00023172"/>
    </source>
</evidence>
<evidence type="ECO:0000259" key="6">
    <source>
        <dbReference type="PROSITE" id="PS51898"/>
    </source>
</evidence>
<feature type="compositionally biased region" description="Basic and acidic residues" evidence="5">
    <location>
        <begin position="55"/>
        <end position="72"/>
    </location>
</feature>
<accession>A0A5Q5CIV2</accession>
<dbReference type="InterPro" id="IPR013762">
    <property type="entry name" value="Integrase-like_cat_sf"/>
</dbReference>